<dbReference type="PROSITE" id="PS50110">
    <property type="entry name" value="RESPONSE_REGULATORY"/>
    <property type="match status" value="1"/>
</dbReference>
<evidence type="ECO:0000313" key="5">
    <source>
        <dbReference type="Proteomes" id="UP001061361"/>
    </source>
</evidence>
<dbReference type="InterPro" id="IPR050595">
    <property type="entry name" value="Bact_response_regulator"/>
</dbReference>
<dbReference type="RefSeq" id="WP_264983295.1">
    <property type="nucleotide sequence ID" value="NZ_AP026708.1"/>
</dbReference>
<feature type="domain" description="Response regulatory" evidence="3">
    <location>
        <begin position="3"/>
        <end position="120"/>
    </location>
</feature>
<evidence type="ECO:0000256" key="2">
    <source>
        <dbReference type="PROSITE-ProRule" id="PRU00169"/>
    </source>
</evidence>
<dbReference type="InterPro" id="IPR011006">
    <property type="entry name" value="CheY-like_superfamily"/>
</dbReference>
<accession>A0ABM8APJ5</accession>
<keyword evidence="1 2" id="KW-0597">Phosphoprotein</keyword>
<evidence type="ECO:0000259" key="3">
    <source>
        <dbReference type="PROSITE" id="PS50110"/>
    </source>
</evidence>
<name>A0ABM8APJ5_9BACT</name>
<dbReference type="CDD" id="cd17546">
    <property type="entry name" value="REC_hyHK_CKI1_RcsC-like"/>
    <property type="match status" value="1"/>
</dbReference>
<dbReference type="EMBL" id="AP026708">
    <property type="protein sequence ID" value="BDQ33241.1"/>
    <property type="molecule type" value="Genomic_DNA"/>
</dbReference>
<dbReference type="InterPro" id="IPR001789">
    <property type="entry name" value="Sig_transdc_resp-reg_receiver"/>
</dbReference>
<dbReference type="SUPFAM" id="SSF52172">
    <property type="entry name" value="CheY-like"/>
    <property type="match status" value="1"/>
</dbReference>
<evidence type="ECO:0000256" key="1">
    <source>
        <dbReference type="ARBA" id="ARBA00022553"/>
    </source>
</evidence>
<dbReference type="Pfam" id="PF00072">
    <property type="entry name" value="Response_reg"/>
    <property type="match status" value="1"/>
</dbReference>
<protein>
    <recommendedName>
        <fullName evidence="3">Response regulatory domain-containing protein</fullName>
    </recommendedName>
</protein>
<gene>
    <name evidence="4" type="ORF">JCM14722_07830</name>
</gene>
<keyword evidence="5" id="KW-1185">Reference proteome</keyword>
<dbReference type="PANTHER" id="PTHR44591:SF3">
    <property type="entry name" value="RESPONSE REGULATORY DOMAIN-CONTAINING PROTEIN"/>
    <property type="match status" value="1"/>
</dbReference>
<evidence type="ECO:0000313" key="4">
    <source>
        <dbReference type="EMBL" id="BDQ33241.1"/>
    </source>
</evidence>
<sequence length="129" mass="14453">MAKILIAEDDRISQKLALKIVEEMGHQAFVSPHGKHAYETLTASNDFDLLLTDIMMPEMDGQQLIQTLRGDQRFADLPIIIMSAVVGINDISNLLKLGATLFLAKPLDRDELQNYLKRCLLKKGCAQQD</sequence>
<proteinExistence type="predicted"/>
<dbReference type="SMART" id="SM00448">
    <property type="entry name" value="REC"/>
    <property type="match status" value="1"/>
</dbReference>
<reference evidence="4" key="1">
    <citation type="submission" date="2022-08" db="EMBL/GenBank/DDBJ databases">
        <title>Genome Sequence of the sulphate-reducing bacterium, Pseudodesulfovibrio portus JCM14722.</title>
        <authorList>
            <person name="Kondo R."/>
            <person name="Kataoka T."/>
        </authorList>
    </citation>
    <scope>NUCLEOTIDE SEQUENCE</scope>
    <source>
        <strain evidence="4">JCM 14722</strain>
    </source>
</reference>
<dbReference type="PANTHER" id="PTHR44591">
    <property type="entry name" value="STRESS RESPONSE REGULATOR PROTEIN 1"/>
    <property type="match status" value="1"/>
</dbReference>
<dbReference type="Proteomes" id="UP001061361">
    <property type="component" value="Chromosome"/>
</dbReference>
<dbReference type="Gene3D" id="3.40.50.2300">
    <property type="match status" value="1"/>
</dbReference>
<feature type="modified residue" description="4-aspartylphosphate" evidence="2">
    <location>
        <position position="53"/>
    </location>
</feature>
<organism evidence="4 5">
    <name type="scientific">Pseudodesulfovibrio portus</name>
    <dbReference type="NCBI Taxonomy" id="231439"/>
    <lineage>
        <taxon>Bacteria</taxon>
        <taxon>Pseudomonadati</taxon>
        <taxon>Thermodesulfobacteriota</taxon>
        <taxon>Desulfovibrionia</taxon>
        <taxon>Desulfovibrionales</taxon>
        <taxon>Desulfovibrionaceae</taxon>
    </lineage>
</organism>